<evidence type="ECO:0000256" key="3">
    <source>
        <dbReference type="ARBA" id="ARBA00022737"/>
    </source>
</evidence>
<dbReference type="OrthoDB" id="6077919at2759"/>
<dbReference type="EMBL" id="CAACVG010006820">
    <property type="protein sequence ID" value="VEN41972.1"/>
    <property type="molecule type" value="Genomic_DNA"/>
</dbReference>
<keyword evidence="4 10" id="KW-0863">Zinc-finger</keyword>
<keyword evidence="5" id="KW-0862">Zinc</keyword>
<reference evidence="12 13" key="1">
    <citation type="submission" date="2019-01" db="EMBL/GenBank/DDBJ databases">
        <authorList>
            <person name="Sayadi A."/>
        </authorList>
    </citation>
    <scope>NUCLEOTIDE SEQUENCE [LARGE SCALE GENOMIC DNA]</scope>
</reference>
<evidence type="ECO:0000256" key="9">
    <source>
        <dbReference type="ARBA" id="ARBA00023242"/>
    </source>
</evidence>
<keyword evidence="6" id="KW-0805">Transcription regulation</keyword>
<dbReference type="GO" id="GO:0008270">
    <property type="term" value="F:zinc ion binding"/>
    <property type="evidence" value="ECO:0007669"/>
    <property type="project" value="UniProtKB-KW"/>
</dbReference>
<evidence type="ECO:0000256" key="4">
    <source>
        <dbReference type="ARBA" id="ARBA00022771"/>
    </source>
</evidence>
<dbReference type="FunFam" id="3.30.160.60:FF:000125">
    <property type="entry name" value="Putative zinc finger protein 143"/>
    <property type="match status" value="2"/>
</dbReference>
<feature type="domain" description="C2H2-type" evidence="11">
    <location>
        <begin position="198"/>
        <end position="227"/>
    </location>
</feature>
<evidence type="ECO:0000256" key="2">
    <source>
        <dbReference type="ARBA" id="ARBA00022723"/>
    </source>
</evidence>
<evidence type="ECO:0000256" key="8">
    <source>
        <dbReference type="ARBA" id="ARBA00023163"/>
    </source>
</evidence>
<keyword evidence="7" id="KW-0238">DNA-binding</keyword>
<dbReference type="SUPFAM" id="SSF57667">
    <property type="entry name" value="beta-beta-alpha zinc fingers"/>
    <property type="match status" value="3"/>
</dbReference>
<keyword evidence="13" id="KW-1185">Reference proteome</keyword>
<evidence type="ECO:0000256" key="6">
    <source>
        <dbReference type="ARBA" id="ARBA00023015"/>
    </source>
</evidence>
<evidence type="ECO:0000259" key="11">
    <source>
        <dbReference type="PROSITE" id="PS50157"/>
    </source>
</evidence>
<dbReference type="Pfam" id="PF00096">
    <property type="entry name" value="zf-C2H2"/>
    <property type="match status" value="4"/>
</dbReference>
<dbReference type="Gene3D" id="3.30.160.60">
    <property type="entry name" value="Classic Zinc Finger"/>
    <property type="match status" value="6"/>
</dbReference>
<dbReference type="PROSITE" id="PS00028">
    <property type="entry name" value="ZINC_FINGER_C2H2_1"/>
    <property type="match status" value="7"/>
</dbReference>
<dbReference type="GO" id="GO:0005634">
    <property type="term" value="C:nucleus"/>
    <property type="evidence" value="ECO:0007669"/>
    <property type="project" value="UniProtKB-SubCell"/>
</dbReference>
<dbReference type="FunFam" id="3.30.160.60:FF:002343">
    <property type="entry name" value="Zinc finger protein 33A"/>
    <property type="match status" value="1"/>
</dbReference>
<accession>A0A653C2K9</accession>
<dbReference type="PROSITE" id="PS50157">
    <property type="entry name" value="ZINC_FINGER_C2H2_2"/>
    <property type="match status" value="7"/>
</dbReference>
<keyword evidence="8" id="KW-0804">Transcription</keyword>
<dbReference type="SMART" id="SM00355">
    <property type="entry name" value="ZnF_C2H2"/>
    <property type="match status" value="7"/>
</dbReference>
<dbReference type="GO" id="GO:0000981">
    <property type="term" value="F:DNA-binding transcription factor activity, RNA polymerase II-specific"/>
    <property type="evidence" value="ECO:0007669"/>
    <property type="project" value="TreeGrafter"/>
</dbReference>
<feature type="domain" description="C2H2-type" evidence="11">
    <location>
        <begin position="286"/>
        <end position="315"/>
    </location>
</feature>
<keyword evidence="2" id="KW-0479">Metal-binding</keyword>
<dbReference type="PANTHER" id="PTHR23235">
    <property type="entry name" value="KRUEPPEL-LIKE TRANSCRIPTION FACTOR"/>
    <property type="match status" value="1"/>
</dbReference>
<dbReference type="InterPro" id="IPR036236">
    <property type="entry name" value="Znf_C2H2_sf"/>
</dbReference>
<evidence type="ECO:0000256" key="10">
    <source>
        <dbReference type="PROSITE-ProRule" id="PRU00042"/>
    </source>
</evidence>
<keyword evidence="3" id="KW-0677">Repeat</keyword>
<evidence type="ECO:0000313" key="12">
    <source>
        <dbReference type="EMBL" id="VEN41972.1"/>
    </source>
</evidence>
<dbReference type="AlphaFoldDB" id="A0A653C2K9"/>
<dbReference type="GO" id="GO:0000978">
    <property type="term" value="F:RNA polymerase II cis-regulatory region sequence-specific DNA binding"/>
    <property type="evidence" value="ECO:0007669"/>
    <property type="project" value="TreeGrafter"/>
</dbReference>
<sequence length="414" mass="46906">MIMATDNEESFQYYTIINEGEASETGIDNECNTDQIVLLTIEPGASLVSGETYNESTLDCALNFTPVGDHDELQGQGCDENQSLQTVPIKIITVQDGTVFMASEDEALESIEPHLITGGLEDSTDREENYVELDTNENEEQETEDEPLCGHLDNDGHYKLFQLVGDSECPQLVQFLCNSKAETETEETHVPPQKEKPFMCLFEGCGKMYSSLQHLNVHMRKHVNKKPYKCTEKGCGKRFATNYSLKSHIRTHTGEKPYGCTMCMKRFKTSGDLQKHIRIHTGEKPFVCPMEGCGRSFTTSNIRKIHIRSHTGERPFVCSEEGCGKAFASLTNYRNHMRIHSGEKPFVCRFEGCEKRFTEYSSLYKHQTVHQTDRPVSCCYCSQTFKQVSSMNLHKRLKHNLVICRDGTAVVIDI</sequence>
<dbReference type="Proteomes" id="UP000410492">
    <property type="component" value="Unassembled WGS sequence"/>
</dbReference>
<feature type="domain" description="C2H2-type" evidence="11">
    <location>
        <begin position="258"/>
        <end position="285"/>
    </location>
</feature>
<evidence type="ECO:0000256" key="5">
    <source>
        <dbReference type="ARBA" id="ARBA00022833"/>
    </source>
</evidence>
<proteinExistence type="predicted"/>
<dbReference type="FunFam" id="3.30.160.60:FF:001102">
    <property type="entry name" value="Transcription factor IIIA"/>
    <property type="match status" value="1"/>
</dbReference>
<evidence type="ECO:0000256" key="1">
    <source>
        <dbReference type="ARBA" id="ARBA00004123"/>
    </source>
</evidence>
<feature type="domain" description="C2H2-type" evidence="11">
    <location>
        <begin position="346"/>
        <end position="375"/>
    </location>
</feature>
<feature type="domain" description="C2H2-type" evidence="11">
    <location>
        <begin position="316"/>
        <end position="345"/>
    </location>
</feature>
<dbReference type="PANTHER" id="PTHR23235:SF120">
    <property type="entry name" value="KRUPPEL-LIKE FACTOR 15"/>
    <property type="match status" value="1"/>
</dbReference>
<organism evidence="12 13">
    <name type="scientific">Callosobruchus maculatus</name>
    <name type="common">Southern cowpea weevil</name>
    <name type="synonym">Pulse bruchid</name>
    <dbReference type="NCBI Taxonomy" id="64391"/>
    <lineage>
        <taxon>Eukaryota</taxon>
        <taxon>Metazoa</taxon>
        <taxon>Ecdysozoa</taxon>
        <taxon>Arthropoda</taxon>
        <taxon>Hexapoda</taxon>
        <taxon>Insecta</taxon>
        <taxon>Pterygota</taxon>
        <taxon>Neoptera</taxon>
        <taxon>Endopterygota</taxon>
        <taxon>Coleoptera</taxon>
        <taxon>Polyphaga</taxon>
        <taxon>Cucujiformia</taxon>
        <taxon>Chrysomeloidea</taxon>
        <taxon>Chrysomelidae</taxon>
        <taxon>Bruchinae</taxon>
        <taxon>Bruchini</taxon>
        <taxon>Callosobruchus</taxon>
    </lineage>
</organism>
<evidence type="ECO:0000256" key="7">
    <source>
        <dbReference type="ARBA" id="ARBA00023125"/>
    </source>
</evidence>
<keyword evidence="9" id="KW-0539">Nucleus</keyword>
<comment type="subcellular location">
    <subcellularLocation>
        <location evidence="1">Nucleus</location>
    </subcellularLocation>
</comment>
<gene>
    <name evidence="12" type="ORF">CALMAC_LOCUS5618</name>
</gene>
<feature type="domain" description="C2H2-type" evidence="11">
    <location>
        <begin position="376"/>
        <end position="399"/>
    </location>
</feature>
<protein>
    <recommendedName>
        <fullName evidence="11">C2H2-type domain-containing protein</fullName>
    </recommendedName>
</protein>
<evidence type="ECO:0000313" key="13">
    <source>
        <dbReference type="Proteomes" id="UP000410492"/>
    </source>
</evidence>
<name>A0A653C2K9_CALMS</name>
<feature type="domain" description="C2H2-type" evidence="11">
    <location>
        <begin position="228"/>
        <end position="257"/>
    </location>
</feature>
<dbReference type="InterPro" id="IPR013087">
    <property type="entry name" value="Znf_C2H2_type"/>
</dbReference>
<dbReference type="FunFam" id="3.30.160.60:FF:000446">
    <property type="entry name" value="Zinc finger protein"/>
    <property type="match status" value="1"/>
</dbReference>
<dbReference type="FunFam" id="3.30.160.60:FF:000071">
    <property type="entry name" value="Putative zinc finger protein 143"/>
    <property type="match status" value="1"/>
</dbReference>